<accession>A0A0A1GZT3</accession>
<evidence type="ECO:0008006" key="4">
    <source>
        <dbReference type="Google" id="ProtNLM"/>
    </source>
</evidence>
<dbReference type="InterPro" id="IPR007731">
    <property type="entry name" value="DUF669"/>
</dbReference>
<dbReference type="KEGG" id="lho:LOOC260_114450"/>
<feature type="region of interest" description="Disordered" evidence="1">
    <location>
        <begin position="170"/>
        <end position="199"/>
    </location>
</feature>
<proteinExistence type="predicted"/>
<protein>
    <recommendedName>
        <fullName evidence="4">Single-stranded DNA-binding protein</fullName>
    </recommendedName>
</protein>
<gene>
    <name evidence="2" type="ORF">LOOC260_114450</name>
</gene>
<dbReference type="STRING" id="1291742.LOOC260_114450"/>
<dbReference type="Proteomes" id="UP000031620">
    <property type="component" value="Chromosome"/>
</dbReference>
<reference evidence="2 3" key="1">
    <citation type="submission" date="2014-11" db="EMBL/GenBank/DDBJ databases">
        <title>Complete genome sequence and analysis of Lactobacillus hokkaidonensis LOOC260T.</title>
        <authorList>
            <person name="Tanizawa Y."/>
            <person name="Tohno M."/>
            <person name="Kaminuma E."/>
            <person name="Nakamura Y."/>
            <person name="Arita M."/>
        </authorList>
    </citation>
    <scope>NUCLEOTIDE SEQUENCE [LARGE SCALE GENOMIC DNA]</scope>
    <source>
        <strain evidence="2 3">LOOC260</strain>
    </source>
</reference>
<sequence>MTKHTPNYSNIQDHSYGPLPEGTYEMVVNKVQETATKSGAESLQIDLIVRNDLDGVPELKDTNAQYHNRHVFNDNWKRKTTKEYDLDGMDSILKAAGWPDKKAVDYPDEFIKFMSHKPVKVFVKNEDNTYQGKTSKVNRVAPWNYSTTDFPNVAHKFKTDEIDKAASNAQAGMNQASGAADPFANNGQPIDISDDDLPF</sequence>
<dbReference type="HOGENOM" id="CLU_118528_0_0_9"/>
<dbReference type="EMBL" id="AP014680">
    <property type="protein sequence ID" value="BAP85981.1"/>
    <property type="molecule type" value="Genomic_DNA"/>
</dbReference>
<dbReference type="AlphaFoldDB" id="A0A0A1GZT3"/>
<dbReference type="Pfam" id="PF05037">
    <property type="entry name" value="DUF669"/>
    <property type="match status" value="1"/>
</dbReference>
<evidence type="ECO:0000256" key="1">
    <source>
        <dbReference type="SAM" id="MobiDB-lite"/>
    </source>
</evidence>
<organism evidence="2 3">
    <name type="scientific">Paucilactobacillus hokkaidonensis JCM 18461</name>
    <dbReference type="NCBI Taxonomy" id="1291742"/>
    <lineage>
        <taxon>Bacteria</taxon>
        <taxon>Bacillati</taxon>
        <taxon>Bacillota</taxon>
        <taxon>Bacilli</taxon>
        <taxon>Lactobacillales</taxon>
        <taxon>Lactobacillaceae</taxon>
        <taxon>Paucilactobacillus</taxon>
    </lineage>
</organism>
<evidence type="ECO:0000313" key="3">
    <source>
        <dbReference type="Proteomes" id="UP000031620"/>
    </source>
</evidence>
<name>A0A0A1GZT3_9LACO</name>
<evidence type="ECO:0000313" key="2">
    <source>
        <dbReference type="EMBL" id="BAP85981.1"/>
    </source>
</evidence>
<dbReference type="RefSeq" id="WP_041093979.1">
    <property type="nucleotide sequence ID" value="NZ_AP014680.1"/>
</dbReference>